<keyword evidence="3" id="KW-1185">Reference proteome</keyword>
<accession>A0A1S6QJV9</accession>
<evidence type="ECO:0000313" key="3">
    <source>
        <dbReference type="Proteomes" id="UP000030361"/>
    </source>
</evidence>
<organism evidence="2 3">
    <name type="scientific">Lentilactobacillus curieae</name>
    <dbReference type="NCBI Taxonomy" id="1138822"/>
    <lineage>
        <taxon>Bacteria</taxon>
        <taxon>Bacillati</taxon>
        <taxon>Bacillota</taxon>
        <taxon>Bacilli</taxon>
        <taxon>Lactobacillales</taxon>
        <taxon>Lactobacillaceae</taxon>
        <taxon>Lentilactobacillus</taxon>
    </lineage>
</organism>
<dbReference type="Gene3D" id="3.90.70.10">
    <property type="entry name" value="Cysteine proteinases"/>
    <property type="match status" value="1"/>
</dbReference>
<dbReference type="Proteomes" id="UP000030361">
    <property type="component" value="Chromosome"/>
</dbReference>
<gene>
    <name evidence="2" type="ORF">PL11_008265</name>
</gene>
<reference evidence="2 3" key="1">
    <citation type="journal article" date="2015" name="Genome Announc.">
        <title>Genome Sequence of Lactobacillus curieae CCTCC M 2011381T, a Novel Producer of Gamma-aminobutyric Acid.</title>
        <authorList>
            <person name="Wang Y."/>
            <person name="Wang Y."/>
            <person name="Lang C."/>
            <person name="Wei D."/>
            <person name="Xu P."/>
            <person name="Xie J."/>
        </authorList>
    </citation>
    <scope>NUCLEOTIDE SEQUENCE [LARGE SCALE GENOMIC DNA]</scope>
    <source>
        <strain evidence="2 3">CCTCC M 2011381</strain>
    </source>
</reference>
<dbReference type="Pfam" id="PF13529">
    <property type="entry name" value="Peptidase_C39_2"/>
    <property type="match status" value="1"/>
</dbReference>
<name>A0A1S6QJV9_9LACO</name>
<dbReference type="OrthoDB" id="1654093at2"/>
<dbReference type="AlphaFoldDB" id="A0A1S6QJV9"/>
<proteinExistence type="predicted"/>
<dbReference type="PANTHER" id="PTHR37806">
    <property type="entry name" value="LMO0724 PROTEIN"/>
    <property type="match status" value="1"/>
</dbReference>
<dbReference type="eggNOG" id="COG4990">
    <property type="taxonomic scope" value="Bacteria"/>
</dbReference>
<sequence length="181" mass="19916">MVELLNAPNIDQYAWGAINGCEAASLLEGLHCLGKLTNVNYGEFLKQMPIDEGGNPNYGFGGSPYKNQAGKFEAIFVKPLADWAANYTTYEDLSDSGVEPIYQSVEAGNPVVTYVTVHFEKPEIETYPFGDVAINNHAVLVDGVNATQVHLSDPIDGKYYLDKSKFEKIYLSRNMALALLK</sequence>
<feature type="domain" description="Peptidase C39-like" evidence="1">
    <location>
        <begin position="7"/>
        <end position="154"/>
    </location>
</feature>
<evidence type="ECO:0000259" key="1">
    <source>
        <dbReference type="Pfam" id="PF13529"/>
    </source>
</evidence>
<dbReference type="KEGG" id="lcu:PL11_008265"/>
<dbReference type="RefSeq" id="WP_035167392.1">
    <property type="nucleotide sequence ID" value="NZ_CP018906.1"/>
</dbReference>
<protein>
    <recommendedName>
        <fullName evidence="1">Peptidase C39-like domain-containing protein</fullName>
    </recommendedName>
</protein>
<evidence type="ECO:0000313" key="2">
    <source>
        <dbReference type="EMBL" id="AQW21908.1"/>
    </source>
</evidence>
<dbReference type="InterPro" id="IPR039564">
    <property type="entry name" value="Peptidase_C39-like"/>
</dbReference>
<dbReference type="EMBL" id="CP018906">
    <property type="protein sequence ID" value="AQW21908.1"/>
    <property type="molecule type" value="Genomic_DNA"/>
</dbReference>
<dbReference type="PANTHER" id="PTHR37806:SF1">
    <property type="entry name" value="PEPTIDASE C39-LIKE DOMAIN-CONTAINING PROTEIN"/>
    <property type="match status" value="1"/>
</dbReference>